<dbReference type="InParanoid" id="A0A0C3B5K9"/>
<keyword evidence="3" id="KW-1185">Reference proteome</keyword>
<proteinExistence type="predicted"/>
<evidence type="ECO:0000313" key="2">
    <source>
        <dbReference type="EMBL" id="KIM72572.1"/>
    </source>
</evidence>
<evidence type="ECO:0000313" key="3">
    <source>
        <dbReference type="Proteomes" id="UP000054166"/>
    </source>
</evidence>
<feature type="compositionally biased region" description="Low complexity" evidence="1">
    <location>
        <begin position="15"/>
        <end position="33"/>
    </location>
</feature>
<name>A0A0C3B5K9_PILCF</name>
<dbReference type="AlphaFoldDB" id="A0A0C3B5K9"/>
<protein>
    <submittedName>
        <fullName evidence="2">Uncharacterized protein</fullName>
    </submittedName>
</protein>
<gene>
    <name evidence="2" type="ORF">PILCRDRAFT_16011</name>
</gene>
<dbReference type="Proteomes" id="UP000054166">
    <property type="component" value="Unassembled WGS sequence"/>
</dbReference>
<reference evidence="3" key="2">
    <citation type="submission" date="2015-01" db="EMBL/GenBank/DDBJ databases">
        <title>Evolutionary Origins and Diversification of the Mycorrhizal Mutualists.</title>
        <authorList>
            <consortium name="DOE Joint Genome Institute"/>
            <consortium name="Mycorrhizal Genomics Consortium"/>
            <person name="Kohler A."/>
            <person name="Kuo A."/>
            <person name="Nagy L.G."/>
            <person name="Floudas D."/>
            <person name="Copeland A."/>
            <person name="Barry K.W."/>
            <person name="Cichocki N."/>
            <person name="Veneault-Fourrey C."/>
            <person name="LaButti K."/>
            <person name="Lindquist E.A."/>
            <person name="Lipzen A."/>
            <person name="Lundell T."/>
            <person name="Morin E."/>
            <person name="Murat C."/>
            <person name="Riley R."/>
            <person name="Ohm R."/>
            <person name="Sun H."/>
            <person name="Tunlid A."/>
            <person name="Henrissat B."/>
            <person name="Grigoriev I.V."/>
            <person name="Hibbett D.S."/>
            <person name="Martin F."/>
        </authorList>
    </citation>
    <scope>NUCLEOTIDE SEQUENCE [LARGE SCALE GENOMIC DNA]</scope>
    <source>
        <strain evidence="3">F 1598</strain>
    </source>
</reference>
<dbReference type="HOGENOM" id="CLU_1982413_0_0_1"/>
<feature type="region of interest" description="Disordered" evidence="1">
    <location>
        <begin position="1"/>
        <end position="34"/>
    </location>
</feature>
<evidence type="ECO:0000256" key="1">
    <source>
        <dbReference type="SAM" id="MobiDB-lite"/>
    </source>
</evidence>
<dbReference type="EMBL" id="KN833121">
    <property type="protein sequence ID" value="KIM72572.1"/>
    <property type="molecule type" value="Genomic_DNA"/>
</dbReference>
<sequence>MSSIVTVDGVKQNHPILSPTPSPRIRIPSASPTQPTLDTFQFEHRLTSVEKQDPNLERGSMHFIEEYHEHRQPAVDPNASSCTELSAPHYANSKFTIGYIATGGSIFCCARHGFLRSSSQRNPLNI</sequence>
<organism evidence="2 3">
    <name type="scientific">Piloderma croceum (strain F 1598)</name>
    <dbReference type="NCBI Taxonomy" id="765440"/>
    <lineage>
        <taxon>Eukaryota</taxon>
        <taxon>Fungi</taxon>
        <taxon>Dikarya</taxon>
        <taxon>Basidiomycota</taxon>
        <taxon>Agaricomycotina</taxon>
        <taxon>Agaricomycetes</taxon>
        <taxon>Agaricomycetidae</taxon>
        <taxon>Atheliales</taxon>
        <taxon>Atheliaceae</taxon>
        <taxon>Piloderma</taxon>
    </lineage>
</organism>
<reference evidence="2 3" key="1">
    <citation type="submission" date="2014-04" db="EMBL/GenBank/DDBJ databases">
        <authorList>
            <consortium name="DOE Joint Genome Institute"/>
            <person name="Kuo A."/>
            <person name="Tarkka M."/>
            <person name="Buscot F."/>
            <person name="Kohler A."/>
            <person name="Nagy L.G."/>
            <person name="Floudas D."/>
            <person name="Copeland A."/>
            <person name="Barry K.W."/>
            <person name="Cichocki N."/>
            <person name="Veneault-Fourrey C."/>
            <person name="LaButti K."/>
            <person name="Lindquist E.A."/>
            <person name="Lipzen A."/>
            <person name="Lundell T."/>
            <person name="Morin E."/>
            <person name="Murat C."/>
            <person name="Sun H."/>
            <person name="Tunlid A."/>
            <person name="Henrissat B."/>
            <person name="Grigoriev I.V."/>
            <person name="Hibbett D.S."/>
            <person name="Martin F."/>
            <person name="Nordberg H.P."/>
            <person name="Cantor M.N."/>
            <person name="Hua S.X."/>
        </authorList>
    </citation>
    <scope>NUCLEOTIDE SEQUENCE [LARGE SCALE GENOMIC DNA]</scope>
    <source>
        <strain evidence="2 3">F 1598</strain>
    </source>
</reference>
<accession>A0A0C3B5K9</accession>